<sequence length="44" mass="5275">MKVQRITNRTIGIARKQYRAKVLLQREAFKALNFVLQMHTMQRS</sequence>
<keyword evidence="2" id="KW-1185">Reference proteome</keyword>
<evidence type="ECO:0000313" key="1">
    <source>
        <dbReference type="EMBL" id="QGG49133.1"/>
    </source>
</evidence>
<protein>
    <submittedName>
        <fullName evidence="1">Uncharacterized protein</fullName>
    </submittedName>
</protein>
<name>A0A5Q2N5B4_9FIRM</name>
<dbReference type="Proteomes" id="UP000366051">
    <property type="component" value="Chromosome"/>
</dbReference>
<dbReference type="EMBL" id="CP045875">
    <property type="protein sequence ID" value="QGG49133.1"/>
    <property type="molecule type" value="Genomic_DNA"/>
</dbReference>
<reference evidence="2" key="1">
    <citation type="submission" date="2019-11" db="EMBL/GenBank/DDBJ databases">
        <title>Genome sequence of Heliorestis convoluta strain HH, an alkaliphilic and minimalistic phototrophic bacterium from a soda lake in Egypt.</title>
        <authorList>
            <person name="Dewey E.D."/>
            <person name="Stokes L.M."/>
            <person name="Burchell B.M."/>
            <person name="Shaffer K.N."/>
            <person name="Huntington A.M."/>
            <person name="Baker J.M."/>
            <person name="Nadendla S."/>
            <person name="Giglio M.G."/>
            <person name="Touchman J.W."/>
            <person name="Blankenship R.E."/>
            <person name="Madigan M.T."/>
            <person name="Sattley W.M."/>
        </authorList>
    </citation>
    <scope>NUCLEOTIDE SEQUENCE [LARGE SCALE GENOMIC DNA]</scope>
    <source>
        <strain evidence="2">HH</strain>
    </source>
</reference>
<dbReference type="KEGG" id="hcv:FTV88_3058"/>
<proteinExistence type="predicted"/>
<evidence type="ECO:0000313" key="2">
    <source>
        <dbReference type="Proteomes" id="UP000366051"/>
    </source>
</evidence>
<gene>
    <name evidence="1" type="ORF">FTV88_3058</name>
</gene>
<organism evidence="1 2">
    <name type="scientific">Heliorestis convoluta</name>
    <dbReference type="NCBI Taxonomy" id="356322"/>
    <lineage>
        <taxon>Bacteria</taxon>
        <taxon>Bacillati</taxon>
        <taxon>Bacillota</taxon>
        <taxon>Clostridia</taxon>
        <taxon>Eubacteriales</taxon>
        <taxon>Heliobacteriaceae</taxon>
        <taxon>Heliorestis</taxon>
    </lineage>
</organism>
<dbReference type="AlphaFoldDB" id="A0A5Q2N5B4"/>
<accession>A0A5Q2N5B4</accession>